<name>A0A3G5AJG3_9VIRU</name>
<evidence type="ECO:0000313" key="1">
    <source>
        <dbReference type="EMBL" id="AYV86551.1"/>
    </source>
</evidence>
<sequence>MDLLIPESNTNTAVRYTRICQLINKLDVDLWNKIIHVLGQPHFDDNKEEFEKEGKIWIEKRKSHPNEVLTLLYLMPENLIEEKLMIDYFKHIVVSLAPLRYLKQDTFVFKNSRWLGKDIDCLDRFMNRLRKYDKGAIRTFRAHIEQINVLSVKPLDIVVNLNDFVHSIHNQVSELKGKVYKLIITEDYVRLLKHVQSYQCEWYVMINTLVPRWSRGGYTPFLNVDVECSICVHNIHIDIDPLNPLNPLNPIISGNCGHVRQRNRARYKWNFPEDGVILRFIEFLVRHMPLSCLQYSTDEVITQNVPNTDAWLFIVDCHLWFTLKPMLLDLLIERIQSESKQSLAILERLISGLARYLQGEYELDPVYRRILACLDDETDQSQSDSDLHVDY</sequence>
<gene>
    <name evidence="1" type="ORF">Sylvanvirus3_5</name>
</gene>
<protein>
    <submittedName>
        <fullName evidence="1">Uncharacterized protein</fullName>
    </submittedName>
</protein>
<reference evidence="1" key="1">
    <citation type="submission" date="2018-10" db="EMBL/GenBank/DDBJ databases">
        <title>Hidden diversity of soil giant viruses.</title>
        <authorList>
            <person name="Schulz F."/>
            <person name="Alteio L."/>
            <person name="Goudeau D."/>
            <person name="Ryan E.M."/>
            <person name="Malmstrom R.R."/>
            <person name="Blanchard J."/>
            <person name="Woyke T."/>
        </authorList>
    </citation>
    <scope>NUCLEOTIDE SEQUENCE</scope>
    <source>
        <strain evidence="1">SYV1</strain>
    </source>
</reference>
<organism evidence="1">
    <name type="scientific">Sylvanvirus sp</name>
    <dbReference type="NCBI Taxonomy" id="2487774"/>
    <lineage>
        <taxon>Viruses</taxon>
    </lineage>
</organism>
<dbReference type="EMBL" id="MK072509">
    <property type="protein sequence ID" value="AYV86551.1"/>
    <property type="molecule type" value="Genomic_DNA"/>
</dbReference>
<proteinExistence type="predicted"/>
<accession>A0A3G5AJG3</accession>